<keyword evidence="2" id="KW-0479">Metal-binding</keyword>
<sequence>MNLSIKIICTGVLTALLFSSCSSENNKGERPNILLIVSEDNGQDLGCYGNSIVHTPNLDRLAKNGVRFTNAYTTTSVCSPSRSSMLTGLYVHQNGQFGWATHNYTLFDDIKVLPQYLEEVGYRTGIIGKIHVNPDKKFNFDFRALPGSNFEKRNLSEYAHNAKKFVGGSGDVEEPYFLMVNFPDAHLPFQNDVDGLPTVKVDTSKIKNTLPFVGVNTARLRTETERYYNSINRLDESVGMLLDSIGDLSNTLIIYLSDHGAQFSRGKLTNYEGGLKIPFIMHWEEGIRSKNVLREELVSVIDIVPTILELAGGKIPEKLPGNSILKLFEEDYDPVSWRQNLGAGGVGESPVFYFPRRSIRDGRYKLIHTIDVGREEFPAYTAYTDPDFATGANQEEIEASEAQVQEAYEIFKSPPTWELYDLENDSWEFFNLAEDPNYKGVLKKMQKALISWRQETNDPFLDNIRLEKFTREMDSINILYPNHSYNKGRNVKWDYPNYLGHVE</sequence>
<dbReference type="PROSITE" id="PS00523">
    <property type="entry name" value="SULFATASE_1"/>
    <property type="match status" value="1"/>
</dbReference>
<gene>
    <name evidence="6" type="ORF">AREALGSMS7_01153</name>
</gene>
<dbReference type="EMBL" id="CP022515">
    <property type="protein sequence ID" value="ASO04628.1"/>
    <property type="molecule type" value="Genomic_DNA"/>
</dbReference>
<dbReference type="GO" id="GO:0047753">
    <property type="term" value="F:choline-sulfatase activity"/>
    <property type="evidence" value="ECO:0007669"/>
    <property type="project" value="UniProtKB-EC"/>
</dbReference>
<dbReference type="KEGG" id="aalg:AREALGSMS7_01153"/>
<dbReference type="InterPro" id="IPR000917">
    <property type="entry name" value="Sulfatase_N"/>
</dbReference>
<dbReference type="AlphaFoldDB" id="A0A221UTV2"/>
<comment type="similarity">
    <text evidence="1">Belongs to the sulfatase family.</text>
</comment>
<dbReference type="CDD" id="cd16027">
    <property type="entry name" value="SGSH"/>
    <property type="match status" value="1"/>
</dbReference>
<evidence type="ECO:0000256" key="4">
    <source>
        <dbReference type="ARBA" id="ARBA00022837"/>
    </source>
</evidence>
<evidence type="ECO:0000256" key="1">
    <source>
        <dbReference type="ARBA" id="ARBA00008779"/>
    </source>
</evidence>
<protein>
    <submittedName>
        <fullName evidence="6">Choline-sulfatase</fullName>
        <ecNumber evidence="6">3.1.6.6</ecNumber>
    </submittedName>
</protein>
<feature type="domain" description="Sulfatase N-terminal" evidence="5">
    <location>
        <begin position="31"/>
        <end position="312"/>
    </location>
</feature>
<proteinExistence type="inferred from homology"/>
<keyword evidence="3 6" id="KW-0378">Hydrolase</keyword>
<dbReference type="SUPFAM" id="SSF53649">
    <property type="entry name" value="Alkaline phosphatase-like"/>
    <property type="match status" value="1"/>
</dbReference>
<evidence type="ECO:0000259" key="5">
    <source>
        <dbReference type="Pfam" id="PF00884"/>
    </source>
</evidence>
<dbReference type="PROSITE" id="PS51257">
    <property type="entry name" value="PROKAR_LIPOPROTEIN"/>
    <property type="match status" value="1"/>
</dbReference>
<evidence type="ECO:0000256" key="2">
    <source>
        <dbReference type="ARBA" id="ARBA00022723"/>
    </source>
</evidence>
<dbReference type="Proteomes" id="UP000204551">
    <property type="component" value="Chromosome"/>
</dbReference>
<organism evidence="6 7">
    <name type="scientific">Arenibacter algicola</name>
    <dbReference type="NCBI Taxonomy" id="616991"/>
    <lineage>
        <taxon>Bacteria</taxon>
        <taxon>Pseudomonadati</taxon>
        <taxon>Bacteroidota</taxon>
        <taxon>Flavobacteriia</taxon>
        <taxon>Flavobacteriales</taxon>
        <taxon>Flavobacteriaceae</taxon>
        <taxon>Arenibacter</taxon>
    </lineage>
</organism>
<evidence type="ECO:0000313" key="6">
    <source>
        <dbReference type="EMBL" id="ASO04628.1"/>
    </source>
</evidence>
<dbReference type="PANTHER" id="PTHR42693:SF53">
    <property type="entry name" value="ENDO-4-O-SULFATASE"/>
    <property type="match status" value="1"/>
</dbReference>
<dbReference type="GO" id="GO:0046872">
    <property type="term" value="F:metal ion binding"/>
    <property type="evidence" value="ECO:0007669"/>
    <property type="project" value="UniProtKB-KW"/>
</dbReference>
<evidence type="ECO:0000313" key="7">
    <source>
        <dbReference type="Proteomes" id="UP000204551"/>
    </source>
</evidence>
<dbReference type="PANTHER" id="PTHR42693">
    <property type="entry name" value="ARYLSULFATASE FAMILY MEMBER"/>
    <property type="match status" value="1"/>
</dbReference>
<dbReference type="GO" id="GO:0004065">
    <property type="term" value="F:arylsulfatase activity"/>
    <property type="evidence" value="ECO:0007669"/>
    <property type="project" value="TreeGrafter"/>
</dbReference>
<dbReference type="Gene3D" id="3.40.720.10">
    <property type="entry name" value="Alkaline Phosphatase, subunit A"/>
    <property type="match status" value="1"/>
</dbReference>
<keyword evidence="4" id="KW-0106">Calcium</keyword>
<dbReference type="InterPro" id="IPR050738">
    <property type="entry name" value="Sulfatase"/>
</dbReference>
<dbReference type="RefSeq" id="WP_093977583.1">
    <property type="nucleotide sequence ID" value="NZ_CP022515.1"/>
</dbReference>
<dbReference type="InterPro" id="IPR017850">
    <property type="entry name" value="Alkaline_phosphatase_core_sf"/>
</dbReference>
<dbReference type="InterPro" id="IPR024607">
    <property type="entry name" value="Sulfatase_CS"/>
</dbReference>
<dbReference type="Pfam" id="PF00884">
    <property type="entry name" value="Sulfatase"/>
    <property type="match status" value="1"/>
</dbReference>
<evidence type="ECO:0000256" key="3">
    <source>
        <dbReference type="ARBA" id="ARBA00022801"/>
    </source>
</evidence>
<name>A0A221UTV2_9FLAO</name>
<accession>A0A221UTV2</accession>
<dbReference type="EC" id="3.1.6.6" evidence="6"/>
<reference evidence="6 7" key="1">
    <citation type="submission" date="2017-07" db="EMBL/GenBank/DDBJ databases">
        <title>Genome Sequence of Arenibacter algicola Strain SMS7 Isolated from a culture of the Diatom Skeletonema marinoi.</title>
        <authorList>
            <person name="Topel M."/>
            <person name="Pinder M.I.M."/>
            <person name="Johansson O.N."/>
            <person name="Kourtchenko O."/>
            <person name="Godhe A."/>
            <person name="Clarke A.K."/>
        </authorList>
    </citation>
    <scope>NUCLEOTIDE SEQUENCE [LARGE SCALE GENOMIC DNA]</scope>
    <source>
        <strain evidence="6 7">SMS7</strain>
    </source>
</reference>